<dbReference type="OrthoDB" id="127700at2759"/>
<dbReference type="GO" id="GO:0046983">
    <property type="term" value="F:protein dimerization activity"/>
    <property type="evidence" value="ECO:0007669"/>
    <property type="project" value="InterPro"/>
</dbReference>
<comment type="caution">
    <text evidence="2">The sequence shown here is derived from an EMBL/GenBank/DDBJ whole genome shotgun (WGS) entry which is preliminary data.</text>
</comment>
<evidence type="ECO:0000313" key="3">
    <source>
        <dbReference type="Proteomes" id="UP001165121"/>
    </source>
</evidence>
<feature type="domain" description="HAT C-terminal dimerisation" evidence="1">
    <location>
        <begin position="235"/>
        <end position="270"/>
    </location>
</feature>
<dbReference type="InterPro" id="IPR012337">
    <property type="entry name" value="RNaseH-like_sf"/>
</dbReference>
<proteinExistence type="predicted"/>
<dbReference type="Pfam" id="PF05699">
    <property type="entry name" value="Dimer_Tnp_hAT"/>
    <property type="match status" value="1"/>
</dbReference>
<gene>
    <name evidence="2" type="ORF">Pfra01_002533800</name>
</gene>
<evidence type="ECO:0000259" key="1">
    <source>
        <dbReference type="Pfam" id="PF05699"/>
    </source>
</evidence>
<reference evidence="2" key="1">
    <citation type="submission" date="2023-04" db="EMBL/GenBank/DDBJ databases">
        <title>Phytophthora fragariaefolia NBRC 109709.</title>
        <authorList>
            <person name="Ichikawa N."/>
            <person name="Sato H."/>
            <person name="Tonouchi N."/>
        </authorList>
    </citation>
    <scope>NUCLEOTIDE SEQUENCE</scope>
    <source>
        <strain evidence="2">NBRC 109709</strain>
    </source>
</reference>
<dbReference type="SUPFAM" id="SSF53098">
    <property type="entry name" value="Ribonuclease H-like"/>
    <property type="match status" value="1"/>
</dbReference>
<dbReference type="AlphaFoldDB" id="A0A9W6YCP4"/>
<sequence>MIAETIAKVEAVIGIGKVVAVTTDNASAMQSAWAILFLLLHAGFLTTSVKLVVESEWIIREPASDDAILAKYNAVKVTSFKRIVRSEAFWIKGDTALKLLSTILNVLAHFEKDSLCLSVVFQQLVELQRDPVYNDDIPGISKDIQAMFRESIQARWEFIDSSPMRIAYMLDHRRDTRLFTTQQQNATVADLESLAARLQYMPTQVHDLRKELGKFMEVKKKWGGETKRSYHANLPITWWTWIGDKEYPILSTIAQQMFTIPASSAAAERVQVRTLVAAQPIDQRTPDHAGVRLFEPRHEEGTIRRRCSDGG</sequence>
<protein>
    <submittedName>
        <fullName evidence="2">Unnamed protein product</fullName>
    </submittedName>
</protein>
<evidence type="ECO:0000313" key="2">
    <source>
        <dbReference type="EMBL" id="GMF58789.1"/>
    </source>
</evidence>
<organism evidence="2 3">
    <name type="scientific">Phytophthora fragariaefolia</name>
    <dbReference type="NCBI Taxonomy" id="1490495"/>
    <lineage>
        <taxon>Eukaryota</taxon>
        <taxon>Sar</taxon>
        <taxon>Stramenopiles</taxon>
        <taxon>Oomycota</taxon>
        <taxon>Peronosporomycetes</taxon>
        <taxon>Peronosporales</taxon>
        <taxon>Peronosporaceae</taxon>
        <taxon>Phytophthora</taxon>
    </lineage>
</organism>
<accession>A0A9W6YCP4</accession>
<keyword evidence="3" id="KW-1185">Reference proteome</keyword>
<name>A0A9W6YCP4_9STRA</name>
<dbReference type="InterPro" id="IPR008906">
    <property type="entry name" value="HATC_C_dom"/>
</dbReference>
<dbReference type="Proteomes" id="UP001165121">
    <property type="component" value="Unassembled WGS sequence"/>
</dbReference>
<dbReference type="EMBL" id="BSXT01004736">
    <property type="protein sequence ID" value="GMF58789.1"/>
    <property type="molecule type" value="Genomic_DNA"/>
</dbReference>